<comment type="caution">
    <text evidence="3">The sequence shown here is derived from an EMBL/GenBank/DDBJ whole genome shotgun (WGS) entry which is preliminary data.</text>
</comment>
<feature type="transmembrane region" description="Helical" evidence="1">
    <location>
        <begin position="100"/>
        <end position="127"/>
    </location>
</feature>
<proteinExistence type="predicted"/>
<dbReference type="AlphaFoldDB" id="A0A8G2L8M5"/>
<sequence>MEKNRTLAGLSKYIRHSPEWYYFIVPAFILLLIDYLILGNAYFVAIVLLPSYILLNFLDYIFIKISRSQFPVYRLIYFDFASFFISNLFFYAAYLLNFVIGINILYMTMLAISFAAFFRFLILYIYFPNRSLSLVISSMSYTFSFIIISLIFYYKYLKVVYFIPFIISSLIYVAFAIFFIRFSTSNFYKRYKSKPAELINFFISRSQIGAVADNFFSKVYNKIREIPVKTVDIRSNGKTKVLMVFPYVHPGPYGNLCSSNLPYKLSAELGLENIMVFHTATTNSNNCCGKEDIKNIAGAVKSSLKKINYSSRISKIEKLRINGYSMSMFRFGNYGLSAIIPDEKKFDDISLKEGLKLIKAMKNVSEDFAVIDAQNCFTRNAPELNDLSMFLNSAQRLFKSMETKYDAMIGFGSVKSNIESLGPLGIQAITLKTDNYQSIVLTDSNNITEEAMNLVRSKFDFDVEIYTTDNHLANASNLDVNPLGAKDPQQVADAIAEAVKKSINDIELVEMGMGTSYVKVRMGEENSFQILINTVISSLKRAKYSIAVVLLLSIITSILAFKYLMFFMLLL</sequence>
<dbReference type="InterPro" id="IPR019204">
    <property type="entry name" value="DUF2070_membrane"/>
</dbReference>
<evidence type="ECO:0000313" key="4">
    <source>
        <dbReference type="Proteomes" id="UP000192315"/>
    </source>
</evidence>
<dbReference type="Pfam" id="PF09843">
    <property type="entry name" value="DUF2070"/>
    <property type="match status" value="1"/>
</dbReference>
<protein>
    <submittedName>
        <fullName evidence="3">Putative membrane protein</fullName>
    </submittedName>
</protein>
<dbReference type="Proteomes" id="UP000192315">
    <property type="component" value="Unassembled WGS sequence"/>
</dbReference>
<evidence type="ECO:0000313" key="3">
    <source>
        <dbReference type="EMBL" id="SMD31619.1"/>
    </source>
</evidence>
<feature type="transmembrane region" description="Helical" evidence="1">
    <location>
        <begin position="43"/>
        <end position="63"/>
    </location>
</feature>
<gene>
    <name evidence="3" type="ORF">SAMN02745355_1578</name>
</gene>
<accession>A0A8G2L8M5</accession>
<dbReference type="EMBL" id="FWYE01000005">
    <property type="protein sequence ID" value="SMD31619.1"/>
    <property type="molecule type" value="Genomic_DNA"/>
</dbReference>
<feature type="transmembrane region" description="Helical" evidence="1">
    <location>
        <begin position="160"/>
        <end position="182"/>
    </location>
</feature>
<keyword evidence="1" id="KW-1133">Transmembrane helix</keyword>
<evidence type="ECO:0000256" key="1">
    <source>
        <dbReference type="SAM" id="Phobius"/>
    </source>
</evidence>
<feature type="transmembrane region" description="Helical" evidence="1">
    <location>
        <begin position="134"/>
        <end position="154"/>
    </location>
</feature>
<keyword evidence="1" id="KW-0472">Membrane</keyword>
<feature type="domain" description="DUF2070" evidence="2">
    <location>
        <begin position="8"/>
        <end position="557"/>
    </location>
</feature>
<dbReference type="RefSeq" id="WP_084273268.1">
    <property type="nucleotide sequence ID" value="NZ_FWYE01000005.1"/>
</dbReference>
<feature type="transmembrane region" description="Helical" evidence="1">
    <location>
        <begin position="20"/>
        <end position="37"/>
    </location>
</feature>
<keyword evidence="1" id="KW-0812">Transmembrane</keyword>
<name>A0A8G2L8M5_PICTO</name>
<evidence type="ECO:0000259" key="2">
    <source>
        <dbReference type="Pfam" id="PF09843"/>
    </source>
</evidence>
<keyword evidence="4" id="KW-1185">Reference proteome</keyword>
<reference evidence="3 4" key="1">
    <citation type="submission" date="2017-04" db="EMBL/GenBank/DDBJ databases">
        <authorList>
            <person name="Varghese N."/>
            <person name="Submissions S."/>
        </authorList>
    </citation>
    <scope>NUCLEOTIDE SEQUENCE [LARGE SCALE GENOMIC DNA]</scope>
    <source>
        <strain evidence="3 4">DSM 9789</strain>
    </source>
</reference>
<organism evidence="3 4">
    <name type="scientific">Picrophilus torridus (strain ATCC 700027 / DSM 9790 / JCM 10055 / NBRC 100828 / KAW 2/3)</name>
    <dbReference type="NCBI Taxonomy" id="1122961"/>
    <lineage>
        <taxon>Archaea</taxon>
        <taxon>Methanobacteriati</taxon>
        <taxon>Thermoplasmatota</taxon>
        <taxon>Thermoplasmata</taxon>
        <taxon>Thermoplasmatales</taxon>
        <taxon>Picrophilaceae</taxon>
        <taxon>Picrophilus</taxon>
    </lineage>
</organism>
<feature type="transmembrane region" description="Helical" evidence="1">
    <location>
        <begin position="546"/>
        <end position="570"/>
    </location>
</feature>
<feature type="transmembrane region" description="Helical" evidence="1">
    <location>
        <begin position="75"/>
        <end position="94"/>
    </location>
</feature>